<gene>
    <name evidence="2" type="primary">LOC105071248</name>
</gene>
<accession>A0AC58PSG5</accession>
<reference evidence="2" key="1">
    <citation type="submission" date="2025-08" db="UniProtKB">
        <authorList>
            <consortium name="RefSeq"/>
        </authorList>
    </citation>
    <scope>IDENTIFICATION</scope>
    <source>
        <tissue evidence="2">Blood</tissue>
    </source>
</reference>
<keyword evidence="1" id="KW-1185">Reference proteome</keyword>
<sequence length="522" mass="56771">MGFMVQLNALPVAPDGPCPPSGLSQPCRCPGEGGQGGMESGPGRKAGATKDGPLFTEGVSTGEQGQRDPLRKGSSRRGAAGVLLPHPEPATKSGETCQLFVESVHHPSILPSIIHPSIHHPSILPSIIHPSIIHPSFHPSSIHPSSIHPSIHHPSILPSIIQPSIIHPSSIHPSIHHPSIHHPSILPSIIHPSFHPSSIHPSIHHPSIHHPSILPSIIHPSFHPSSSHPSSIHPSIHHPSIHHLSILPSIIHPFFHPSSIHPSIHHPSIHHPSIIHPSSILPSILPSIIHPSIIHPSIIHPSFYPSSIHPSSIHHPSILPSIIHPSFHPSSSHPSSIHPSIHHPSIHHPSILPSIHEVSTVYAPAESAAFCYVQWGAQTHTRQSLHWQEACNESTRDRTCTQKARSKWPSSDQSGTDDSGSRKDRREPVPVDSQPAPRPGGNNGRHQREATSHPKPSHLLRQKVEGLFPEEWESLPSAVGNTEWECLVYNFFLSFRGLTSCPEQGVAAWLNGERTQWSSGRC</sequence>
<organism evidence="1 2">
    <name type="scientific">Camelus bactrianus</name>
    <name type="common">Bactrian camel</name>
    <dbReference type="NCBI Taxonomy" id="9837"/>
    <lineage>
        <taxon>Eukaryota</taxon>
        <taxon>Metazoa</taxon>
        <taxon>Chordata</taxon>
        <taxon>Craniata</taxon>
        <taxon>Vertebrata</taxon>
        <taxon>Euteleostomi</taxon>
        <taxon>Mammalia</taxon>
        <taxon>Eutheria</taxon>
        <taxon>Laurasiatheria</taxon>
        <taxon>Artiodactyla</taxon>
        <taxon>Tylopoda</taxon>
        <taxon>Camelidae</taxon>
        <taxon>Camelus</taxon>
    </lineage>
</organism>
<proteinExistence type="predicted"/>
<evidence type="ECO:0000313" key="1">
    <source>
        <dbReference type="Proteomes" id="UP001732780"/>
    </source>
</evidence>
<dbReference type="Proteomes" id="UP001732780">
    <property type="component" value="Chromosome 33"/>
</dbReference>
<dbReference type="RefSeq" id="XP_074212955.1">
    <property type="nucleotide sequence ID" value="XM_074356854.1"/>
</dbReference>
<protein>
    <submittedName>
        <fullName evidence="2">Uncharacterized protein LOC105071248</fullName>
    </submittedName>
</protein>
<name>A0AC58PSG5_CAMBA</name>
<evidence type="ECO:0000313" key="2">
    <source>
        <dbReference type="RefSeq" id="XP_074212955.1"/>
    </source>
</evidence>